<dbReference type="GO" id="GO:0090588">
    <property type="term" value="F:protein-phosphocysteine-N-acetylmuramate phosphotransferase system transporter activity"/>
    <property type="evidence" value="ECO:0007669"/>
    <property type="project" value="TreeGrafter"/>
</dbReference>
<dbReference type="InterPro" id="IPR050558">
    <property type="entry name" value="PTS_Sugar-Specific_Components"/>
</dbReference>
<evidence type="ECO:0000256" key="12">
    <source>
        <dbReference type="SAM" id="Phobius"/>
    </source>
</evidence>
<dbReference type="InterPro" id="IPR003352">
    <property type="entry name" value="PTS_EIIC"/>
</dbReference>
<evidence type="ECO:0000256" key="10">
    <source>
        <dbReference type="ARBA" id="ARBA00023136"/>
    </source>
</evidence>
<keyword evidence="10 12" id="KW-0472">Membrane</keyword>
<evidence type="ECO:0000256" key="7">
    <source>
        <dbReference type="ARBA" id="ARBA00022692"/>
    </source>
</evidence>
<keyword evidence="5" id="KW-0808">Transferase</keyword>
<comment type="subcellular location">
    <subcellularLocation>
        <location evidence="1">Cell membrane</location>
        <topology evidence="1">Multi-pass membrane protein</topology>
    </subcellularLocation>
</comment>
<evidence type="ECO:0000256" key="2">
    <source>
        <dbReference type="ARBA" id="ARBA00022448"/>
    </source>
</evidence>
<gene>
    <name evidence="16" type="ORF">FLT43_09355</name>
    <name evidence="15" type="ORF">M5W83_28150</name>
</gene>
<dbReference type="SUPFAM" id="SSF55604">
    <property type="entry name" value="Glucose permease domain IIB"/>
    <property type="match status" value="1"/>
</dbReference>
<dbReference type="EMBL" id="JAMDMM010000071">
    <property type="protein sequence ID" value="MCY9611021.1"/>
    <property type="molecule type" value="Genomic_DNA"/>
</dbReference>
<feature type="transmembrane region" description="Helical" evidence="12">
    <location>
        <begin position="363"/>
        <end position="384"/>
    </location>
</feature>
<dbReference type="GO" id="GO:0008982">
    <property type="term" value="F:protein-N(PI)-phosphohistidine-sugar phosphotransferase activity"/>
    <property type="evidence" value="ECO:0007669"/>
    <property type="project" value="InterPro"/>
</dbReference>
<dbReference type="GO" id="GO:0016301">
    <property type="term" value="F:kinase activity"/>
    <property type="evidence" value="ECO:0007669"/>
    <property type="project" value="UniProtKB-KW"/>
</dbReference>
<feature type="transmembrane region" description="Helical" evidence="12">
    <location>
        <begin position="404"/>
        <end position="426"/>
    </location>
</feature>
<keyword evidence="8" id="KW-0418">Kinase</keyword>
<feature type="transmembrane region" description="Helical" evidence="12">
    <location>
        <begin position="259"/>
        <end position="279"/>
    </location>
</feature>
<evidence type="ECO:0000259" key="14">
    <source>
        <dbReference type="PROSITE" id="PS51103"/>
    </source>
</evidence>
<dbReference type="Proteomes" id="UP000315377">
    <property type="component" value="Chromosome"/>
</dbReference>
<evidence type="ECO:0000256" key="11">
    <source>
        <dbReference type="PROSITE-ProRule" id="PRU00421"/>
    </source>
</evidence>
<reference evidence="16 17" key="1">
    <citation type="submission" date="2019-07" db="EMBL/GenBank/DDBJ databases">
        <title>Paenibacillus thiaminolyticus NRRL B-4156.</title>
        <authorList>
            <person name="Hehnly C."/>
            <person name="Zhang L."/>
        </authorList>
    </citation>
    <scope>NUCLEOTIDE SEQUENCE [LARGE SCALE GENOMIC DNA]</scope>
    <source>
        <strain evidence="16 17">NRRL B-4156</strain>
    </source>
</reference>
<feature type="transmembrane region" description="Helical" evidence="12">
    <location>
        <begin position="161"/>
        <end position="183"/>
    </location>
</feature>
<reference evidence="15 18" key="2">
    <citation type="submission" date="2022-05" db="EMBL/GenBank/DDBJ databases">
        <title>Genome Sequencing of Bee-Associated Microbes.</title>
        <authorList>
            <person name="Dunlap C."/>
        </authorList>
    </citation>
    <scope>NUCLEOTIDE SEQUENCE [LARGE SCALE GENOMIC DNA]</scope>
    <source>
        <strain evidence="15 18">NRRL B-14613</strain>
    </source>
</reference>
<dbReference type="RefSeq" id="WP_087445140.1">
    <property type="nucleotide sequence ID" value="NZ_CABMNB010000047.1"/>
</dbReference>
<evidence type="ECO:0000313" key="16">
    <source>
        <dbReference type="EMBL" id="QDM43681.1"/>
    </source>
</evidence>
<keyword evidence="2" id="KW-0813">Transport</keyword>
<feature type="domain" description="PTS EIIC type-1" evidence="14">
    <location>
        <begin position="119"/>
        <end position="465"/>
    </location>
</feature>
<feature type="domain" description="PTS EIIB type-1" evidence="13">
    <location>
        <begin position="6"/>
        <end position="88"/>
    </location>
</feature>
<dbReference type="FunFam" id="3.30.1360.60:FF:000001">
    <property type="entry name" value="PTS system glucose-specific IIBC component PtsG"/>
    <property type="match status" value="1"/>
</dbReference>
<evidence type="ECO:0000313" key="18">
    <source>
        <dbReference type="Proteomes" id="UP001209276"/>
    </source>
</evidence>
<keyword evidence="7 12" id="KW-0812">Transmembrane</keyword>
<feature type="transmembrane region" description="Helical" evidence="12">
    <location>
        <begin position="221"/>
        <end position="238"/>
    </location>
</feature>
<dbReference type="Proteomes" id="UP001209276">
    <property type="component" value="Unassembled WGS sequence"/>
</dbReference>
<feature type="transmembrane region" description="Helical" evidence="12">
    <location>
        <begin position="195"/>
        <end position="215"/>
    </location>
</feature>
<keyword evidence="3" id="KW-1003">Cell membrane</keyword>
<evidence type="ECO:0000256" key="9">
    <source>
        <dbReference type="ARBA" id="ARBA00022989"/>
    </source>
</evidence>
<dbReference type="InterPro" id="IPR036878">
    <property type="entry name" value="Glu_permease_IIB"/>
</dbReference>
<evidence type="ECO:0000256" key="8">
    <source>
        <dbReference type="ARBA" id="ARBA00022777"/>
    </source>
</evidence>
<name>A0AAP9DWD9_PANTH</name>
<dbReference type="EMBL" id="CP041405">
    <property type="protein sequence ID" value="QDM43681.1"/>
    <property type="molecule type" value="Genomic_DNA"/>
</dbReference>
<dbReference type="Gene3D" id="3.30.1360.60">
    <property type="entry name" value="Glucose permease domain IIB"/>
    <property type="match status" value="1"/>
</dbReference>
<dbReference type="InterPro" id="IPR001996">
    <property type="entry name" value="PTS_IIB_1"/>
</dbReference>
<dbReference type="PANTHER" id="PTHR30175">
    <property type="entry name" value="PHOSPHOTRANSFERASE SYSTEM TRANSPORT PROTEIN"/>
    <property type="match status" value="1"/>
</dbReference>
<evidence type="ECO:0000256" key="5">
    <source>
        <dbReference type="ARBA" id="ARBA00022679"/>
    </source>
</evidence>
<feature type="active site" description="Phosphocysteine intermediate; for EIIB activity" evidence="11">
    <location>
        <position position="28"/>
    </location>
</feature>
<evidence type="ECO:0000256" key="6">
    <source>
        <dbReference type="ARBA" id="ARBA00022683"/>
    </source>
</evidence>
<protein>
    <submittedName>
        <fullName evidence="16">PTS sugar transporter subunit IIC</fullName>
    </submittedName>
    <submittedName>
        <fullName evidence="15">PTS transporter subunit EIIC</fullName>
    </submittedName>
</protein>
<feature type="transmembrane region" description="Helical" evidence="12">
    <location>
        <begin position="117"/>
        <end position="141"/>
    </location>
</feature>
<dbReference type="InterPro" id="IPR018113">
    <property type="entry name" value="PTrfase_EIIB_Cys"/>
</dbReference>
<keyword evidence="4 16" id="KW-0762">Sugar transport</keyword>
<dbReference type="PANTHER" id="PTHR30175:SF3">
    <property type="entry name" value="PTS SYSTEM N-ACETYLMURAMIC ACID-SPECIFIC EIIBC COMPONENT"/>
    <property type="match status" value="1"/>
</dbReference>
<dbReference type="PROSITE" id="PS51103">
    <property type="entry name" value="PTS_EIIC_TYPE_1"/>
    <property type="match status" value="1"/>
</dbReference>
<dbReference type="PROSITE" id="PS51098">
    <property type="entry name" value="PTS_EIIB_TYPE_1"/>
    <property type="match status" value="1"/>
</dbReference>
<evidence type="ECO:0000313" key="17">
    <source>
        <dbReference type="Proteomes" id="UP000315377"/>
    </source>
</evidence>
<evidence type="ECO:0000256" key="3">
    <source>
        <dbReference type="ARBA" id="ARBA00022475"/>
    </source>
</evidence>
<dbReference type="CDD" id="cd00212">
    <property type="entry name" value="PTS_IIB_glc"/>
    <property type="match status" value="1"/>
</dbReference>
<keyword evidence="6" id="KW-0598">Phosphotransferase system</keyword>
<sequence>MADQYKQLAGEIYKTVGGKSNIESFFNCMTRLRIKVIDEEKVDIDALKQLEGVAGVVQEDTLQIIIGPGKVNHVREELDKIYKNDGEENEEDIDIKEISKQNKENFRKKHKNPLQQFIRRLANIFVPIIPALVACGLINGISKAVPQILNTALGIDFTQHTFILILQAIGGVLFTYLAILVGLNTAKEFGGTPVLGAIAGGLIINPAIADISVFGEKLVPGNGGIVSVLLSVALMSYIEKQIRKKVPASLDIIVTPTTTLFITGLLTYFVFMPVGGFIAKGITQLLMGLLDVGGIAAGFILGASFLPLLATGLHQGFFPFHLELINQTGNDPLFTIQAMGGAGQVGAALAILARTRKKTLKRAILGALPVGFLGIGEPLLYGVTLPLGRPFLTACLGAGVGGAVIAYFQVASISIGVAGLSLFPLIDGGLNGMFGYAAGILTAYGCGFLFTYFFGFKETMAGQFK</sequence>
<feature type="transmembrane region" description="Helical" evidence="12">
    <location>
        <begin position="433"/>
        <end position="455"/>
    </location>
</feature>
<organism evidence="16 17">
    <name type="scientific">Paenibacillus thiaminolyticus</name>
    <name type="common">Bacillus thiaminolyticus</name>
    <dbReference type="NCBI Taxonomy" id="49283"/>
    <lineage>
        <taxon>Bacteria</taxon>
        <taxon>Bacillati</taxon>
        <taxon>Bacillota</taxon>
        <taxon>Bacilli</taxon>
        <taxon>Bacillales</taxon>
        <taxon>Paenibacillaceae</taxon>
        <taxon>Paenibacillus</taxon>
    </lineage>
</organism>
<feature type="transmembrane region" description="Helical" evidence="12">
    <location>
        <begin position="285"/>
        <end position="310"/>
    </location>
</feature>
<dbReference type="GO" id="GO:0009401">
    <property type="term" value="P:phosphoenolpyruvate-dependent sugar phosphotransferase system"/>
    <property type="evidence" value="ECO:0007669"/>
    <property type="project" value="UniProtKB-KW"/>
</dbReference>
<dbReference type="Pfam" id="PF02378">
    <property type="entry name" value="PTS_EIIC"/>
    <property type="match status" value="1"/>
</dbReference>
<keyword evidence="18" id="KW-1185">Reference proteome</keyword>
<accession>A0AAP9DWD9</accession>
<keyword evidence="9 12" id="KW-1133">Transmembrane helix</keyword>
<evidence type="ECO:0000256" key="1">
    <source>
        <dbReference type="ARBA" id="ARBA00004651"/>
    </source>
</evidence>
<evidence type="ECO:0000259" key="13">
    <source>
        <dbReference type="PROSITE" id="PS51098"/>
    </source>
</evidence>
<dbReference type="PROSITE" id="PS01035">
    <property type="entry name" value="PTS_EIIB_TYPE_1_CYS"/>
    <property type="match status" value="1"/>
</dbReference>
<dbReference type="InterPro" id="IPR013013">
    <property type="entry name" value="PTS_EIIC_1"/>
</dbReference>
<evidence type="ECO:0000313" key="15">
    <source>
        <dbReference type="EMBL" id="MCY9611021.1"/>
    </source>
</evidence>
<evidence type="ECO:0000256" key="4">
    <source>
        <dbReference type="ARBA" id="ARBA00022597"/>
    </source>
</evidence>
<dbReference type="Pfam" id="PF00367">
    <property type="entry name" value="PTS_EIIB"/>
    <property type="match status" value="1"/>
</dbReference>
<dbReference type="GeneID" id="76996176"/>
<dbReference type="GO" id="GO:0005886">
    <property type="term" value="C:plasma membrane"/>
    <property type="evidence" value="ECO:0007669"/>
    <property type="project" value="UniProtKB-SubCell"/>
</dbReference>
<proteinExistence type="predicted"/>
<dbReference type="AlphaFoldDB" id="A0AAP9DWD9"/>